<feature type="domain" description="3-beta hydroxysteroid dehydrogenase/isomerase" evidence="1">
    <location>
        <begin position="14"/>
        <end position="218"/>
    </location>
</feature>
<sequence>MTALTASDTIKVGITGATGLVGSDLLSYLSDNTSNVKVRAIARRPEAMVGRENIEVAGADILDQAALQAAFAGLDIVVHAAGFVDPLADRQKIFAVNLKGTENAYQAAKACGVKQFIHISSLSVITGQHDQFDLDEQAPLCLCGEAYADSKVESEKYLQGLMHGGLPITILRPGFIYGEGERAWLKRVMQSVLQGQAILVDGGTRATNVVYVRNLSSLIKACLLNEATYDQIFNVTDPELVSKKMLFDTVADALGVPRIKKNLPRPVVKALFEILGTIGSISGIFNEKSKAQFARFSPGAFRLIAVNQGFSIEKARKVLGYPFADCVGFSQAMQETIGRIQAK</sequence>
<evidence type="ECO:0000313" key="2">
    <source>
        <dbReference type="EMBL" id="MBN8661199.1"/>
    </source>
</evidence>
<dbReference type="GO" id="GO:0005737">
    <property type="term" value="C:cytoplasm"/>
    <property type="evidence" value="ECO:0007669"/>
    <property type="project" value="TreeGrafter"/>
</dbReference>
<dbReference type="Gene3D" id="3.40.50.720">
    <property type="entry name" value="NAD(P)-binding Rossmann-like Domain"/>
    <property type="match status" value="1"/>
</dbReference>
<dbReference type="SUPFAM" id="SSF51735">
    <property type="entry name" value="NAD(P)-binding Rossmann-fold domains"/>
    <property type="match status" value="1"/>
</dbReference>
<dbReference type="GO" id="GO:0016616">
    <property type="term" value="F:oxidoreductase activity, acting on the CH-OH group of donors, NAD or NADP as acceptor"/>
    <property type="evidence" value="ECO:0007669"/>
    <property type="project" value="InterPro"/>
</dbReference>
<gene>
    <name evidence="2" type="ORF">J0M35_12600</name>
</gene>
<proteinExistence type="predicted"/>
<protein>
    <submittedName>
        <fullName evidence="2">NAD-dependent epimerase/dehydratase family protein</fullName>
    </submittedName>
</protein>
<organism evidence="2 3">
    <name type="scientific">Candidatus Obscuribacter phosphatis</name>
    <dbReference type="NCBI Taxonomy" id="1906157"/>
    <lineage>
        <taxon>Bacteria</taxon>
        <taxon>Bacillati</taxon>
        <taxon>Candidatus Melainabacteria</taxon>
        <taxon>Candidatus Obscuribacterales</taxon>
        <taxon>Candidatus Obscuribacteraceae</taxon>
        <taxon>Candidatus Obscuribacter</taxon>
    </lineage>
</organism>
<comment type="caution">
    <text evidence="2">The sequence shown here is derived from an EMBL/GenBank/DDBJ whole genome shotgun (WGS) entry which is preliminary data.</text>
</comment>
<evidence type="ECO:0000259" key="1">
    <source>
        <dbReference type="Pfam" id="PF01073"/>
    </source>
</evidence>
<accession>A0A8J7P7X1</accession>
<dbReference type="Proteomes" id="UP000664277">
    <property type="component" value="Unassembled WGS sequence"/>
</dbReference>
<reference evidence="2" key="1">
    <citation type="submission" date="2021-02" db="EMBL/GenBank/DDBJ databases">
        <title>Genome-Resolved Metagenomics of a Microbial Community Performing Photosynthetic Biological Nutrient Removal.</title>
        <authorList>
            <person name="Mcdaniel E.A."/>
        </authorList>
    </citation>
    <scope>NUCLEOTIDE SEQUENCE</scope>
    <source>
        <strain evidence="2">UWPOB_OBS1</strain>
    </source>
</reference>
<name>A0A8J7P7X1_9BACT</name>
<dbReference type="Pfam" id="PF01073">
    <property type="entry name" value="3Beta_HSD"/>
    <property type="match status" value="1"/>
</dbReference>
<dbReference type="PANTHER" id="PTHR48079:SF6">
    <property type="entry name" value="NAD(P)-BINDING DOMAIN-CONTAINING PROTEIN-RELATED"/>
    <property type="match status" value="1"/>
</dbReference>
<dbReference type="InterPro" id="IPR051783">
    <property type="entry name" value="NAD(P)-dependent_oxidoreduct"/>
</dbReference>
<dbReference type="InterPro" id="IPR036291">
    <property type="entry name" value="NAD(P)-bd_dom_sf"/>
</dbReference>
<dbReference type="GO" id="GO:0004029">
    <property type="term" value="F:aldehyde dehydrogenase (NAD+) activity"/>
    <property type="evidence" value="ECO:0007669"/>
    <property type="project" value="TreeGrafter"/>
</dbReference>
<dbReference type="AlphaFoldDB" id="A0A8J7P7X1"/>
<evidence type="ECO:0000313" key="3">
    <source>
        <dbReference type="Proteomes" id="UP000664277"/>
    </source>
</evidence>
<dbReference type="InterPro" id="IPR002225">
    <property type="entry name" value="3Beta_OHSteriod_DH/Estase"/>
</dbReference>
<dbReference type="PANTHER" id="PTHR48079">
    <property type="entry name" value="PROTEIN YEEZ"/>
    <property type="match status" value="1"/>
</dbReference>
<dbReference type="EMBL" id="JAFLCK010000017">
    <property type="protein sequence ID" value="MBN8661199.1"/>
    <property type="molecule type" value="Genomic_DNA"/>
</dbReference>
<dbReference type="GO" id="GO:0006694">
    <property type="term" value="P:steroid biosynthetic process"/>
    <property type="evidence" value="ECO:0007669"/>
    <property type="project" value="InterPro"/>
</dbReference>